<reference evidence="3" key="1">
    <citation type="submission" date="2021-02" db="EMBL/GenBank/DDBJ databases">
        <authorList>
            <person name="Nowell W R."/>
        </authorList>
    </citation>
    <scope>NUCLEOTIDE SEQUENCE</scope>
</reference>
<dbReference type="Proteomes" id="UP000663877">
    <property type="component" value="Unassembled WGS sequence"/>
</dbReference>
<dbReference type="OrthoDB" id="10616368at2759"/>
<accession>A0A815HCM1</accession>
<name>A0A815HCM1_9BILA</name>
<dbReference type="AlphaFoldDB" id="A0A815HCM1"/>
<organism evidence="3 5">
    <name type="scientific">Adineta steineri</name>
    <dbReference type="NCBI Taxonomy" id="433720"/>
    <lineage>
        <taxon>Eukaryota</taxon>
        <taxon>Metazoa</taxon>
        <taxon>Spiralia</taxon>
        <taxon>Gnathifera</taxon>
        <taxon>Rotifera</taxon>
        <taxon>Eurotatoria</taxon>
        <taxon>Bdelloidea</taxon>
        <taxon>Adinetida</taxon>
        <taxon>Adinetidae</taxon>
        <taxon>Adineta</taxon>
    </lineage>
</organism>
<evidence type="ECO:0000313" key="4">
    <source>
        <dbReference type="Proteomes" id="UP000663832"/>
    </source>
</evidence>
<keyword evidence="4" id="KW-1185">Reference proteome</keyword>
<proteinExistence type="predicted"/>
<protein>
    <submittedName>
        <fullName evidence="3">Uncharacterized protein</fullName>
    </submittedName>
</protein>
<evidence type="ECO:0000256" key="1">
    <source>
        <dbReference type="SAM" id="MobiDB-lite"/>
    </source>
</evidence>
<evidence type="ECO:0000313" key="5">
    <source>
        <dbReference type="Proteomes" id="UP000663877"/>
    </source>
</evidence>
<gene>
    <name evidence="3" type="ORF">BJG266_LOCUS34899</name>
    <name evidence="2" type="ORF">QVE165_LOCUS30816</name>
</gene>
<evidence type="ECO:0000313" key="2">
    <source>
        <dbReference type="EMBL" id="CAF1293213.1"/>
    </source>
</evidence>
<dbReference type="EMBL" id="CAJNOM010000259">
    <property type="protein sequence ID" value="CAF1293213.1"/>
    <property type="molecule type" value="Genomic_DNA"/>
</dbReference>
<dbReference type="EMBL" id="CAJNOI010000820">
    <property type="protein sequence ID" value="CAF1350010.1"/>
    <property type="molecule type" value="Genomic_DNA"/>
</dbReference>
<sequence length="153" mass="16906">MDQILDDEGIEENVDPRSENVSLGREEYGFSDANDSSVVAFQNGAIQQFQTAGNTSIQNIGTGATNDFWLNSNGNHGFEAARNIILSDKVTTYETGQLLIDDMTLCILPTPTTGNTALLYMRNVLLVYAVPLNTYLYHVNCDKNQLIYNVAVF</sequence>
<comment type="caution">
    <text evidence="3">The sequence shown here is derived from an EMBL/GenBank/DDBJ whole genome shotgun (WGS) entry which is preliminary data.</text>
</comment>
<feature type="region of interest" description="Disordered" evidence="1">
    <location>
        <begin position="1"/>
        <end position="21"/>
    </location>
</feature>
<evidence type="ECO:0000313" key="3">
    <source>
        <dbReference type="EMBL" id="CAF1350010.1"/>
    </source>
</evidence>
<feature type="compositionally biased region" description="Acidic residues" evidence="1">
    <location>
        <begin position="1"/>
        <end position="13"/>
    </location>
</feature>
<dbReference type="Proteomes" id="UP000663832">
    <property type="component" value="Unassembled WGS sequence"/>
</dbReference>